<dbReference type="Pfam" id="PF07690">
    <property type="entry name" value="MFS_1"/>
    <property type="match status" value="1"/>
</dbReference>
<evidence type="ECO:0000256" key="2">
    <source>
        <dbReference type="ARBA" id="ARBA00006727"/>
    </source>
</evidence>
<sequence>MIKDCGSRTIRYPPEGFGVLGRTLNSIGLQVRDYSVKSDPGLAPDGGTRAWLQVVAGCLINALTWGYSASFGVYQLYYTTEFDLPPSQVSWIGSIQVFLTFLVGVLSGRSADAGLAQQTVLLGCFLGVLGTFMTSLATTYWQIFLAQGLCTGLGMGLMYMPTVAVISSYFQKKRALALTTSASGSGVGSIVFPLVVQNLQTKIGFAWAVRVQAFIALFFSIIIISLLKPRLPPRKSGPLMELRAFLEPSYSFFTIGMFFIFWPLYFAFFYVNTYATSKIGVSGVTAANLLVIINAVGIPSRPLLGFLSDKWFGPLPTLVASSTFLACMLFVWISVKSLGGMYAWVVIYGIATGGTQGIFVGALASLTKDPSKMGTRFGMVFSVLGFCTLAGPPTAGGMIENMKGSFLGAQIWAGVVTITGTLFIVAASWADERANKEGSPGEGDDETSSNTLWAHGT</sequence>
<gene>
    <name evidence="7" type="ORF">CEP52_008444</name>
</gene>
<comment type="similarity">
    <text evidence="2">Belongs to the major facilitator superfamily. Monocarboxylate porter (TC 2.A.1.13) family.</text>
</comment>
<feature type="transmembrane region" description="Helical" evidence="5">
    <location>
        <begin position="207"/>
        <end position="227"/>
    </location>
</feature>
<reference evidence="7 8" key="1">
    <citation type="submission" date="2017-06" db="EMBL/GenBank/DDBJ databases">
        <title>Comparative genomic analysis of Ambrosia Fusariam Clade fungi.</title>
        <authorList>
            <person name="Stajich J.E."/>
            <person name="Carrillo J."/>
            <person name="Kijimoto T."/>
            <person name="Eskalen A."/>
            <person name="O'Donnell K."/>
            <person name="Kasson M."/>
        </authorList>
    </citation>
    <scope>NUCLEOTIDE SEQUENCE [LARGE SCALE GENOMIC DNA]</scope>
    <source>
        <strain evidence="7 8">NRRL62579</strain>
    </source>
</reference>
<keyword evidence="5" id="KW-1133">Transmembrane helix</keyword>
<organism evidence="7 8">
    <name type="scientific">Fusarium oligoseptatum</name>
    <dbReference type="NCBI Taxonomy" id="2604345"/>
    <lineage>
        <taxon>Eukaryota</taxon>
        <taxon>Fungi</taxon>
        <taxon>Dikarya</taxon>
        <taxon>Ascomycota</taxon>
        <taxon>Pezizomycotina</taxon>
        <taxon>Sordariomycetes</taxon>
        <taxon>Hypocreomycetidae</taxon>
        <taxon>Hypocreales</taxon>
        <taxon>Nectriaceae</taxon>
        <taxon>Fusarium</taxon>
        <taxon>Fusarium solani species complex</taxon>
    </lineage>
</organism>
<accession>A0A428THS9</accession>
<comment type="caution">
    <text evidence="7">The sequence shown here is derived from an EMBL/GenBank/DDBJ whole genome shotgun (WGS) entry which is preliminary data.</text>
</comment>
<feature type="transmembrane region" description="Helical" evidence="5">
    <location>
        <begin position="279"/>
        <end position="299"/>
    </location>
</feature>
<evidence type="ECO:0000259" key="6">
    <source>
        <dbReference type="PROSITE" id="PS50850"/>
    </source>
</evidence>
<keyword evidence="5" id="KW-0812">Transmembrane</keyword>
<dbReference type="GO" id="GO:0022857">
    <property type="term" value="F:transmembrane transporter activity"/>
    <property type="evidence" value="ECO:0007669"/>
    <property type="project" value="InterPro"/>
</dbReference>
<dbReference type="AlphaFoldDB" id="A0A428THS9"/>
<feature type="transmembrane region" description="Helical" evidence="5">
    <location>
        <begin position="54"/>
        <end position="77"/>
    </location>
</feature>
<feature type="transmembrane region" description="Helical" evidence="5">
    <location>
        <begin position="411"/>
        <end position="430"/>
    </location>
</feature>
<evidence type="ECO:0000256" key="4">
    <source>
        <dbReference type="SAM" id="MobiDB-lite"/>
    </source>
</evidence>
<feature type="transmembrane region" description="Helical" evidence="5">
    <location>
        <begin position="119"/>
        <end position="137"/>
    </location>
</feature>
<keyword evidence="5" id="KW-0472">Membrane</keyword>
<comment type="subcellular location">
    <subcellularLocation>
        <location evidence="1">Membrane</location>
        <topology evidence="1">Multi-pass membrane protein</topology>
    </subcellularLocation>
</comment>
<dbReference type="InterPro" id="IPR050327">
    <property type="entry name" value="Proton-linked_MCT"/>
</dbReference>
<dbReference type="InterPro" id="IPR011701">
    <property type="entry name" value="MFS"/>
</dbReference>
<feature type="transmembrane region" description="Helical" evidence="5">
    <location>
        <begin position="143"/>
        <end position="163"/>
    </location>
</feature>
<feature type="compositionally biased region" description="Polar residues" evidence="4">
    <location>
        <begin position="448"/>
        <end position="457"/>
    </location>
</feature>
<dbReference type="PANTHER" id="PTHR11360:SF130">
    <property type="entry name" value="MAJOR FACILITATOR SUPERFAMILY (MFS) PROFILE DOMAIN-CONTAINING PROTEIN-RELATED"/>
    <property type="match status" value="1"/>
</dbReference>
<feature type="transmembrane region" description="Helical" evidence="5">
    <location>
        <begin position="248"/>
        <end position="267"/>
    </location>
</feature>
<dbReference type="InterPro" id="IPR036259">
    <property type="entry name" value="MFS_trans_sf"/>
</dbReference>
<feature type="transmembrane region" description="Helical" evidence="5">
    <location>
        <begin position="89"/>
        <end position="107"/>
    </location>
</feature>
<dbReference type="PROSITE" id="PS50850">
    <property type="entry name" value="MFS"/>
    <property type="match status" value="1"/>
</dbReference>
<evidence type="ECO:0000313" key="8">
    <source>
        <dbReference type="Proteomes" id="UP000287144"/>
    </source>
</evidence>
<evidence type="ECO:0000256" key="1">
    <source>
        <dbReference type="ARBA" id="ARBA00004141"/>
    </source>
</evidence>
<keyword evidence="8" id="KW-1185">Reference proteome</keyword>
<feature type="domain" description="Major facilitator superfamily (MFS) profile" evidence="6">
    <location>
        <begin position="50"/>
        <end position="432"/>
    </location>
</feature>
<feature type="transmembrane region" description="Helical" evidence="5">
    <location>
        <begin position="311"/>
        <end position="335"/>
    </location>
</feature>
<dbReference type="Proteomes" id="UP000287144">
    <property type="component" value="Unassembled WGS sequence"/>
</dbReference>
<proteinExistence type="inferred from homology"/>
<dbReference type="GO" id="GO:0016020">
    <property type="term" value="C:membrane"/>
    <property type="evidence" value="ECO:0007669"/>
    <property type="project" value="UniProtKB-SubCell"/>
</dbReference>
<evidence type="ECO:0000256" key="3">
    <source>
        <dbReference type="ARBA" id="ARBA00023180"/>
    </source>
</evidence>
<dbReference type="SUPFAM" id="SSF103473">
    <property type="entry name" value="MFS general substrate transporter"/>
    <property type="match status" value="1"/>
</dbReference>
<dbReference type="EMBL" id="NKCK01000083">
    <property type="protein sequence ID" value="RSM01578.1"/>
    <property type="molecule type" value="Genomic_DNA"/>
</dbReference>
<name>A0A428THS9_9HYPO</name>
<evidence type="ECO:0000256" key="5">
    <source>
        <dbReference type="SAM" id="Phobius"/>
    </source>
</evidence>
<protein>
    <recommendedName>
        <fullName evidence="6">Major facilitator superfamily (MFS) profile domain-containing protein</fullName>
    </recommendedName>
</protein>
<keyword evidence="3" id="KW-0325">Glycoprotein</keyword>
<feature type="transmembrane region" description="Helical" evidence="5">
    <location>
        <begin position="378"/>
        <end position="399"/>
    </location>
</feature>
<dbReference type="PANTHER" id="PTHR11360">
    <property type="entry name" value="MONOCARBOXYLATE TRANSPORTER"/>
    <property type="match status" value="1"/>
</dbReference>
<dbReference type="InterPro" id="IPR020846">
    <property type="entry name" value="MFS_dom"/>
</dbReference>
<feature type="transmembrane region" description="Helical" evidence="5">
    <location>
        <begin position="341"/>
        <end position="366"/>
    </location>
</feature>
<dbReference type="Gene3D" id="1.20.1250.20">
    <property type="entry name" value="MFS general substrate transporter like domains"/>
    <property type="match status" value="2"/>
</dbReference>
<evidence type="ECO:0000313" key="7">
    <source>
        <dbReference type="EMBL" id="RSM01578.1"/>
    </source>
</evidence>
<feature type="region of interest" description="Disordered" evidence="4">
    <location>
        <begin position="434"/>
        <end position="457"/>
    </location>
</feature>